<feature type="region of interest" description="Disordered" evidence="1">
    <location>
        <begin position="46"/>
        <end position="69"/>
    </location>
</feature>
<dbReference type="GeneID" id="36406687"/>
<keyword evidence="3" id="KW-1185">Reference proteome</keyword>
<feature type="compositionally biased region" description="Polar residues" evidence="1">
    <location>
        <begin position="54"/>
        <end position="63"/>
    </location>
</feature>
<dbReference type="Proteomes" id="UP000054928">
    <property type="component" value="Unassembled WGS sequence"/>
</dbReference>
<protein>
    <submittedName>
        <fullName evidence="2">Uncharacterized protein</fullName>
    </submittedName>
</protein>
<sequence>MCFLRTRAQVFLEEVIIGRINLSEGSNVCFSHTTDGISFASRSSSSTLAGIQEMQRSGRSANQSREDIR</sequence>
<reference evidence="3" key="1">
    <citation type="submission" date="2014-09" db="EMBL/GenBank/DDBJ databases">
        <authorList>
            <person name="Sharma Rahul"/>
            <person name="Thines Marco"/>
        </authorList>
    </citation>
    <scope>NUCLEOTIDE SEQUENCE [LARGE SCALE GENOMIC DNA]</scope>
</reference>
<evidence type="ECO:0000256" key="1">
    <source>
        <dbReference type="SAM" id="MobiDB-lite"/>
    </source>
</evidence>
<evidence type="ECO:0000313" key="2">
    <source>
        <dbReference type="EMBL" id="CEG41274.1"/>
    </source>
</evidence>
<evidence type="ECO:0000313" key="3">
    <source>
        <dbReference type="Proteomes" id="UP000054928"/>
    </source>
</evidence>
<dbReference type="EMBL" id="CCYD01000553">
    <property type="protein sequence ID" value="CEG41274.1"/>
    <property type="molecule type" value="Genomic_DNA"/>
</dbReference>
<accession>A0A0P1AKV1</accession>
<dbReference type="RefSeq" id="XP_024577643.1">
    <property type="nucleotide sequence ID" value="XM_024727024.1"/>
</dbReference>
<dbReference type="AlphaFoldDB" id="A0A0P1AKV1"/>
<proteinExistence type="predicted"/>
<organism evidence="2 3">
    <name type="scientific">Plasmopara halstedii</name>
    <name type="common">Downy mildew of sunflower</name>
    <dbReference type="NCBI Taxonomy" id="4781"/>
    <lineage>
        <taxon>Eukaryota</taxon>
        <taxon>Sar</taxon>
        <taxon>Stramenopiles</taxon>
        <taxon>Oomycota</taxon>
        <taxon>Peronosporomycetes</taxon>
        <taxon>Peronosporales</taxon>
        <taxon>Peronosporaceae</taxon>
        <taxon>Plasmopara</taxon>
    </lineage>
</organism>
<name>A0A0P1AKV1_PLAHL</name>